<dbReference type="EMBL" id="VDLU01000002">
    <property type="protein sequence ID" value="TNJ28919.1"/>
    <property type="molecule type" value="Genomic_DNA"/>
</dbReference>
<dbReference type="Gene3D" id="1.10.510.10">
    <property type="entry name" value="Transferase(Phosphotransferase) domain 1"/>
    <property type="match status" value="1"/>
</dbReference>
<proteinExistence type="predicted"/>
<dbReference type="InterPro" id="IPR000719">
    <property type="entry name" value="Prot_kinase_dom"/>
</dbReference>
<dbReference type="Gene3D" id="3.30.200.20">
    <property type="entry name" value="Phosphorylase Kinase, domain 1"/>
    <property type="match status" value="1"/>
</dbReference>
<keyword evidence="4" id="KW-1185">Reference proteome</keyword>
<comment type="caution">
    <text evidence="3">The sequence shown here is derived from an EMBL/GenBank/DDBJ whole genome shotgun (WGS) entry which is preliminary data.</text>
</comment>
<sequence length="680" mass="74233">MQPRNPFRSLPLIGSGWLGCVYRTAAPESGTPLALKSISLTNYPEETWDKLCDDVRLLSQLEHEHLTRFTSIHIEPAGYLVLERKYYPDTLQTLIERHRANGEQVPEMKVWEILGQIASALAYLHSPFKSLGPVCHFDLKASNVMLADEGVCLTDYCLCPVMHCDWASSYSSTRIPGFREEFGTSKADIWLLGSVIYELCTLQPLEYDPEFPEMPVVALRGYSEQLCTVVRNCLNINQERRPIAQELVRLSQPHALPRQAQRGPSASLFLARRASSAGRQQTTRSNSAKNSLSFFPLHMLGSQTQSIETTMAGLDPKPGTMTLTSRLQGTMTQRVQGVQPLTGFAPITTPATYAARSGSAGSAHISNQFKAPSFVNRPNKPTLLTTRAGSGLLTGSTRVRPVAPPSQPFVYTTGPSASGSGGYEALKAAIWEGSLEDLTANLPALSAGNCNELLKMAILKERYSILPTLCQYLRAHGLPACAPAREGTPSELTTLMMCASEGDASGVASQMYDVGKVHEGMTALMLAARNDRVECVKLLLTELGIHNEHGDTALIEAAKHGSFGSVDLLMSEATKTDVDGMTALMWAAANGHRDIVAILRRREMMMQQPSGSTALYHAVKNRKIDCVKLLVQERGISNVAGDTAIDVARKELEAAATEAQRMECSDIVAILKDFTRSQYN</sequence>
<dbReference type="PROSITE" id="PS50297">
    <property type="entry name" value="ANK_REP_REGION"/>
    <property type="match status" value="1"/>
</dbReference>
<dbReference type="PANTHER" id="PTHR24120">
    <property type="entry name" value="GH07239P"/>
    <property type="match status" value="1"/>
</dbReference>
<evidence type="ECO:0000313" key="4">
    <source>
        <dbReference type="Proteomes" id="UP000315496"/>
    </source>
</evidence>
<dbReference type="SUPFAM" id="SSF56112">
    <property type="entry name" value="Protein kinase-like (PK-like)"/>
    <property type="match status" value="1"/>
</dbReference>
<name>A0A4Z1T8L6_GIAMU</name>
<dbReference type="VEuPathDB" id="GiardiaDB:GMRT_15338"/>
<dbReference type="Pfam" id="PF00069">
    <property type="entry name" value="Pkinase"/>
    <property type="match status" value="1"/>
</dbReference>
<dbReference type="PROSITE" id="PS00108">
    <property type="entry name" value="PROTEIN_KINASE_ST"/>
    <property type="match status" value="1"/>
</dbReference>
<protein>
    <submittedName>
        <fullName evidence="3">Kinase, NEK</fullName>
    </submittedName>
</protein>
<dbReference type="PROSITE" id="PS50011">
    <property type="entry name" value="PROTEIN_KINASE_DOM"/>
    <property type="match status" value="1"/>
</dbReference>
<gene>
    <name evidence="3" type="ORF">GMRT_15338</name>
</gene>
<dbReference type="AlphaFoldDB" id="A0A4Z1T8L6"/>
<accession>A0A4Z1T8L6</accession>
<dbReference type="GO" id="GO:0005524">
    <property type="term" value="F:ATP binding"/>
    <property type="evidence" value="ECO:0007669"/>
    <property type="project" value="InterPro"/>
</dbReference>
<dbReference type="PROSITE" id="PS50088">
    <property type="entry name" value="ANK_REPEAT"/>
    <property type="match status" value="1"/>
</dbReference>
<reference evidence="3 4" key="1">
    <citation type="submission" date="2019-05" db="EMBL/GenBank/DDBJ databases">
        <title>The compact genome of Giardia muris reveals important steps in the evolution of intestinal protozoan parasites.</title>
        <authorList>
            <person name="Xu F."/>
            <person name="Jimenez-Gonzalez A."/>
            <person name="Einarsson E."/>
            <person name="Astvaldsson A."/>
            <person name="Peirasmaki D."/>
            <person name="Eckmann L."/>
            <person name="Andersson J.O."/>
            <person name="Svard S.G."/>
            <person name="Jerlstrom-Hultqvist J."/>
        </authorList>
    </citation>
    <scope>NUCLEOTIDE SEQUENCE [LARGE SCALE GENOMIC DNA]</scope>
    <source>
        <strain evidence="3 4">Roberts-Thomson</strain>
    </source>
</reference>
<organism evidence="3 4">
    <name type="scientific">Giardia muris</name>
    <dbReference type="NCBI Taxonomy" id="5742"/>
    <lineage>
        <taxon>Eukaryota</taxon>
        <taxon>Metamonada</taxon>
        <taxon>Diplomonadida</taxon>
        <taxon>Hexamitidae</taxon>
        <taxon>Giardiinae</taxon>
        <taxon>Giardia</taxon>
    </lineage>
</organism>
<feature type="repeat" description="ANK" evidence="1">
    <location>
        <begin position="519"/>
        <end position="540"/>
    </location>
</feature>
<dbReference type="Proteomes" id="UP000315496">
    <property type="component" value="Chromosome 2"/>
</dbReference>
<dbReference type="GO" id="GO:0004672">
    <property type="term" value="F:protein kinase activity"/>
    <property type="evidence" value="ECO:0007669"/>
    <property type="project" value="InterPro"/>
</dbReference>
<dbReference type="InterPro" id="IPR011009">
    <property type="entry name" value="Kinase-like_dom_sf"/>
</dbReference>
<dbReference type="OrthoDB" id="4062651at2759"/>
<dbReference type="InterPro" id="IPR002110">
    <property type="entry name" value="Ankyrin_rpt"/>
</dbReference>
<dbReference type="Pfam" id="PF00023">
    <property type="entry name" value="Ank"/>
    <property type="match status" value="1"/>
</dbReference>
<dbReference type="PANTHER" id="PTHR24120:SF4">
    <property type="entry name" value="GH07239P"/>
    <property type="match status" value="1"/>
</dbReference>
<dbReference type="SMART" id="SM00220">
    <property type="entry name" value="S_TKc"/>
    <property type="match status" value="1"/>
</dbReference>
<dbReference type="InterPro" id="IPR036770">
    <property type="entry name" value="Ankyrin_rpt-contain_sf"/>
</dbReference>
<keyword evidence="1" id="KW-0040">ANK repeat</keyword>
<keyword evidence="3" id="KW-0418">Kinase</keyword>
<keyword evidence="3" id="KW-0808">Transferase</keyword>
<dbReference type="Gene3D" id="1.25.40.20">
    <property type="entry name" value="Ankyrin repeat-containing domain"/>
    <property type="match status" value="1"/>
</dbReference>
<dbReference type="SUPFAM" id="SSF48403">
    <property type="entry name" value="Ankyrin repeat"/>
    <property type="match status" value="1"/>
</dbReference>
<dbReference type="InterPro" id="IPR008271">
    <property type="entry name" value="Ser/Thr_kinase_AS"/>
</dbReference>
<evidence type="ECO:0000256" key="1">
    <source>
        <dbReference type="PROSITE-ProRule" id="PRU00023"/>
    </source>
</evidence>
<dbReference type="PROSITE" id="PS51257">
    <property type="entry name" value="PROKAR_LIPOPROTEIN"/>
    <property type="match status" value="1"/>
</dbReference>
<dbReference type="SMART" id="SM00248">
    <property type="entry name" value="ANK"/>
    <property type="match status" value="4"/>
</dbReference>
<feature type="domain" description="Protein kinase" evidence="2">
    <location>
        <begin position="7"/>
        <end position="257"/>
    </location>
</feature>
<dbReference type="Pfam" id="PF12796">
    <property type="entry name" value="Ank_2"/>
    <property type="match status" value="1"/>
</dbReference>
<evidence type="ECO:0000313" key="3">
    <source>
        <dbReference type="EMBL" id="TNJ28919.1"/>
    </source>
</evidence>
<evidence type="ECO:0000259" key="2">
    <source>
        <dbReference type="PROSITE" id="PS50011"/>
    </source>
</evidence>